<dbReference type="GO" id="GO:0006508">
    <property type="term" value="P:proteolysis"/>
    <property type="evidence" value="ECO:0007669"/>
    <property type="project" value="UniProtKB-KW"/>
</dbReference>
<organism evidence="8 9">
    <name type="scientific">Dendrobium thyrsiflorum</name>
    <name type="common">Pinecone-like raceme dendrobium</name>
    <name type="synonym">Orchid</name>
    <dbReference type="NCBI Taxonomy" id="117978"/>
    <lineage>
        <taxon>Eukaryota</taxon>
        <taxon>Viridiplantae</taxon>
        <taxon>Streptophyta</taxon>
        <taxon>Embryophyta</taxon>
        <taxon>Tracheophyta</taxon>
        <taxon>Spermatophyta</taxon>
        <taxon>Magnoliopsida</taxon>
        <taxon>Liliopsida</taxon>
        <taxon>Asparagales</taxon>
        <taxon>Orchidaceae</taxon>
        <taxon>Epidendroideae</taxon>
        <taxon>Malaxideae</taxon>
        <taxon>Dendrobiinae</taxon>
        <taxon>Dendrobium</taxon>
    </lineage>
</organism>
<comment type="caution">
    <text evidence="8">The sequence shown here is derived from an EMBL/GenBank/DDBJ whole genome shotgun (WGS) entry which is preliminary data.</text>
</comment>
<dbReference type="Gene3D" id="1.10.1370.40">
    <property type="match status" value="2"/>
</dbReference>
<sequence>MYVHVIDLNNLDMKIQETTFFTGIASKACLASKIIPFFQYPSTIELQHLAVKADGGGMEDGPDQDPMVPSSWVIMVPGLLSQRRISSIEEHTGAGHDSNVVVPFGGKLPDSEGPSHNRLPAVLFGGKISTQLKEKFYKPVFPPWMADLEHDSGFVYNEQGFVDILQSRFFDLNPEVDDSVEEYAERIIFTLSNAIEEQLSTIQWQITAKPRQGTIPGAIVNRLSIISYCSYRIIVALVCNFPNSRGSSISKLNHWDVETLFHEFGHALHSLFSRTDYQHFSGTRVVLDFAETPSNLFEYYAWDYRVLKTFARHYSTGEVIPEKLVDSMNRARNMFSAMELQRQILYSLIDLTLFGEQPSSPMDTISIVADLKRQCTSWKHVEGTHWHTRFSHLINYGAGYYSYLYAKCFASTIWEKVCRDDPLSLSTGTAIRTKLLQHGGAKDPSNLLRDLAGHSILRSYNGGIVPDTSSLCKEMNL</sequence>
<feature type="domain" description="Peptidase M3A/M3B catalytic" evidence="7">
    <location>
        <begin position="234"/>
        <end position="453"/>
    </location>
</feature>
<protein>
    <recommendedName>
        <fullName evidence="7">Peptidase M3A/M3B catalytic domain-containing protein</fullName>
    </recommendedName>
</protein>
<evidence type="ECO:0000313" key="9">
    <source>
        <dbReference type="Proteomes" id="UP001552299"/>
    </source>
</evidence>
<keyword evidence="3 6" id="KW-0378">Hydrolase</keyword>
<dbReference type="InterPro" id="IPR001567">
    <property type="entry name" value="Pept_M3A_M3B_dom"/>
</dbReference>
<dbReference type="Pfam" id="PF01432">
    <property type="entry name" value="Peptidase_M3"/>
    <property type="match status" value="1"/>
</dbReference>
<evidence type="ECO:0000256" key="2">
    <source>
        <dbReference type="ARBA" id="ARBA00022723"/>
    </source>
</evidence>
<dbReference type="PANTHER" id="PTHR11804:SF79">
    <property type="entry name" value="MITOCHONDRIAL INTERMEDIATE PEPTIDASE"/>
    <property type="match status" value="1"/>
</dbReference>
<dbReference type="EMBL" id="JANQDX010000019">
    <property type="protein sequence ID" value="KAL0904322.1"/>
    <property type="molecule type" value="Genomic_DNA"/>
</dbReference>
<comment type="cofactor">
    <cofactor evidence="6">
        <name>Zn(2+)</name>
        <dbReference type="ChEBI" id="CHEBI:29105"/>
    </cofactor>
    <text evidence="6">Binds 1 zinc ion.</text>
</comment>
<evidence type="ECO:0000256" key="4">
    <source>
        <dbReference type="ARBA" id="ARBA00022833"/>
    </source>
</evidence>
<evidence type="ECO:0000256" key="3">
    <source>
        <dbReference type="ARBA" id="ARBA00022801"/>
    </source>
</evidence>
<dbReference type="SUPFAM" id="SSF55486">
    <property type="entry name" value="Metalloproteases ('zincins'), catalytic domain"/>
    <property type="match status" value="1"/>
</dbReference>
<proteinExistence type="inferred from homology"/>
<evidence type="ECO:0000256" key="6">
    <source>
        <dbReference type="RuleBase" id="RU003435"/>
    </source>
</evidence>
<comment type="similarity">
    <text evidence="6">Belongs to the peptidase M3 family.</text>
</comment>
<evidence type="ECO:0000259" key="7">
    <source>
        <dbReference type="Pfam" id="PF01432"/>
    </source>
</evidence>
<evidence type="ECO:0000256" key="5">
    <source>
        <dbReference type="ARBA" id="ARBA00023049"/>
    </source>
</evidence>
<dbReference type="GO" id="GO:0046872">
    <property type="term" value="F:metal ion binding"/>
    <property type="evidence" value="ECO:0007669"/>
    <property type="project" value="UniProtKB-UniRule"/>
</dbReference>
<dbReference type="AlphaFoldDB" id="A0ABD0TXI4"/>
<dbReference type="PANTHER" id="PTHR11804">
    <property type="entry name" value="PROTEASE M3 THIMET OLIGOPEPTIDASE-RELATED"/>
    <property type="match status" value="1"/>
</dbReference>
<dbReference type="Proteomes" id="UP001552299">
    <property type="component" value="Unassembled WGS sequence"/>
</dbReference>
<keyword evidence="9" id="KW-1185">Reference proteome</keyword>
<keyword evidence="5 6" id="KW-0482">Metalloprotease</keyword>
<evidence type="ECO:0000256" key="1">
    <source>
        <dbReference type="ARBA" id="ARBA00022670"/>
    </source>
</evidence>
<keyword evidence="4 6" id="KW-0862">Zinc</keyword>
<dbReference type="InterPro" id="IPR045090">
    <property type="entry name" value="Pept_M3A_M3B"/>
</dbReference>
<reference evidence="8 9" key="1">
    <citation type="journal article" date="2024" name="Plant Biotechnol. J.">
        <title>Dendrobium thyrsiflorum genome and its molecular insights into genes involved in important horticultural traits.</title>
        <authorList>
            <person name="Chen B."/>
            <person name="Wang J.Y."/>
            <person name="Zheng P.J."/>
            <person name="Li K.L."/>
            <person name="Liang Y.M."/>
            <person name="Chen X.F."/>
            <person name="Zhang C."/>
            <person name="Zhao X."/>
            <person name="He X."/>
            <person name="Zhang G.Q."/>
            <person name="Liu Z.J."/>
            <person name="Xu Q."/>
        </authorList>
    </citation>
    <scope>NUCLEOTIDE SEQUENCE [LARGE SCALE GENOMIC DNA]</scope>
    <source>
        <strain evidence="8">GZMU011</strain>
    </source>
</reference>
<accession>A0ABD0TXI4</accession>
<dbReference type="GO" id="GO:0008237">
    <property type="term" value="F:metallopeptidase activity"/>
    <property type="evidence" value="ECO:0007669"/>
    <property type="project" value="UniProtKB-KW"/>
</dbReference>
<keyword evidence="1 6" id="KW-0645">Protease</keyword>
<name>A0ABD0TXI4_DENTH</name>
<evidence type="ECO:0000313" key="8">
    <source>
        <dbReference type="EMBL" id="KAL0904322.1"/>
    </source>
</evidence>
<gene>
    <name evidence="8" type="ORF">M5K25_026414</name>
</gene>
<keyword evidence="2 6" id="KW-0479">Metal-binding</keyword>